<keyword evidence="1" id="KW-1133">Transmembrane helix</keyword>
<keyword evidence="3" id="KW-1185">Reference proteome</keyword>
<dbReference type="OrthoDB" id="7276421at2"/>
<evidence type="ECO:0000313" key="2">
    <source>
        <dbReference type="EMBL" id="AIF39922.1"/>
    </source>
</evidence>
<organism evidence="2 3">
    <name type="scientific">Dermacoccus nishinomiyaensis</name>
    <dbReference type="NCBI Taxonomy" id="1274"/>
    <lineage>
        <taxon>Bacteria</taxon>
        <taxon>Bacillati</taxon>
        <taxon>Actinomycetota</taxon>
        <taxon>Actinomycetes</taxon>
        <taxon>Micrococcales</taxon>
        <taxon>Dermacoccaceae</taxon>
        <taxon>Dermacoccus</taxon>
    </lineage>
</organism>
<dbReference type="HOGENOM" id="CLU_2329119_0_0_11"/>
<dbReference type="GeneID" id="41839979"/>
<dbReference type="KEGG" id="dni:HX89_01810"/>
<reference evidence="2 3" key="1">
    <citation type="submission" date="2014-07" db="EMBL/GenBank/DDBJ databases">
        <title>Genome Sequencing of Dermacoccus nishinomiyaensis.</title>
        <authorList>
            <person name="Hong K.W."/>
            <person name="Chan K.G."/>
        </authorList>
    </citation>
    <scope>NUCLEOTIDE SEQUENCE [LARGE SCALE GENOMIC DNA]</scope>
    <source>
        <strain evidence="2 3">M25</strain>
    </source>
</reference>
<protein>
    <submittedName>
        <fullName evidence="2">Uncharacterized protein</fullName>
    </submittedName>
</protein>
<dbReference type="RefSeq" id="WP_038566557.1">
    <property type="nucleotide sequence ID" value="NZ_CP008889.1"/>
</dbReference>
<keyword evidence="1" id="KW-0812">Transmembrane</keyword>
<accession>A0A075JF82</accession>
<gene>
    <name evidence="2" type="ORF">HX89_01810</name>
</gene>
<proteinExistence type="predicted"/>
<keyword evidence="1" id="KW-0472">Membrane</keyword>
<feature type="transmembrane region" description="Helical" evidence="1">
    <location>
        <begin position="27"/>
        <end position="46"/>
    </location>
</feature>
<dbReference type="AlphaFoldDB" id="A0A075JF82"/>
<dbReference type="EMBL" id="CP008889">
    <property type="protein sequence ID" value="AIF39922.1"/>
    <property type="molecule type" value="Genomic_DNA"/>
</dbReference>
<dbReference type="Proteomes" id="UP000027986">
    <property type="component" value="Chromosome"/>
</dbReference>
<sequence>MIALTVFEIGASIITVEFVKSHGGSDFSAYMWSLLAPIIGALVYWARTRHASGARAAILAFNLRSAAVVMANSSFQNAFAWTQIMTVAAMLVGITPPS</sequence>
<evidence type="ECO:0000313" key="3">
    <source>
        <dbReference type="Proteomes" id="UP000027986"/>
    </source>
</evidence>
<name>A0A075JF82_9MICO</name>
<evidence type="ECO:0000256" key="1">
    <source>
        <dbReference type="SAM" id="Phobius"/>
    </source>
</evidence>